<name>A0ABV8RTJ3_9SPHN</name>
<comment type="caution">
    <text evidence="1">The sequence shown here is derived from an EMBL/GenBank/DDBJ whole genome shotgun (WGS) entry which is preliminary data.</text>
</comment>
<accession>A0ABV8RTJ3</accession>
<reference evidence="2" key="1">
    <citation type="journal article" date="2019" name="Int. J. Syst. Evol. Microbiol.">
        <title>The Global Catalogue of Microorganisms (GCM) 10K type strain sequencing project: providing services to taxonomists for standard genome sequencing and annotation.</title>
        <authorList>
            <consortium name="The Broad Institute Genomics Platform"/>
            <consortium name="The Broad Institute Genome Sequencing Center for Infectious Disease"/>
            <person name="Wu L."/>
            <person name="Ma J."/>
        </authorList>
    </citation>
    <scope>NUCLEOTIDE SEQUENCE [LARGE SCALE GENOMIC DNA]</scope>
    <source>
        <strain evidence="2">CGMCC 1.12989</strain>
    </source>
</reference>
<proteinExistence type="predicted"/>
<dbReference type="RefSeq" id="WP_379539669.1">
    <property type="nucleotide sequence ID" value="NZ_JBHSDR010000007.1"/>
</dbReference>
<gene>
    <name evidence="1" type="ORF">ACFO0A_14050</name>
</gene>
<keyword evidence="2" id="KW-1185">Reference proteome</keyword>
<evidence type="ECO:0000313" key="2">
    <source>
        <dbReference type="Proteomes" id="UP001595828"/>
    </source>
</evidence>
<dbReference type="InterPro" id="IPR010921">
    <property type="entry name" value="Trp_repressor/repl_initiator"/>
</dbReference>
<dbReference type="SUPFAM" id="SSF48295">
    <property type="entry name" value="TrpR-like"/>
    <property type="match status" value="1"/>
</dbReference>
<dbReference type="InterPro" id="IPR036388">
    <property type="entry name" value="WH-like_DNA-bd_sf"/>
</dbReference>
<organism evidence="1 2">
    <name type="scientific">Novosphingobium tardum</name>
    <dbReference type="NCBI Taxonomy" id="1538021"/>
    <lineage>
        <taxon>Bacteria</taxon>
        <taxon>Pseudomonadati</taxon>
        <taxon>Pseudomonadota</taxon>
        <taxon>Alphaproteobacteria</taxon>
        <taxon>Sphingomonadales</taxon>
        <taxon>Sphingomonadaceae</taxon>
        <taxon>Novosphingobium</taxon>
    </lineage>
</organism>
<dbReference type="Pfam" id="PF06627">
    <property type="entry name" value="DUF1153"/>
    <property type="match status" value="1"/>
</dbReference>
<evidence type="ECO:0000313" key="1">
    <source>
        <dbReference type="EMBL" id="MFC4296179.1"/>
    </source>
</evidence>
<dbReference type="Proteomes" id="UP001595828">
    <property type="component" value="Unassembled WGS sequence"/>
</dbReference>
<sequence>MIENQEIRAAKVLGPLGEILMLEALPSVDTRRWTIRRKAEVVAAVEGALLTLDEALRRYELTVEEFASWQRSIERSGMAGLRVTRLQHYRERYERQNRY</sequence>
<dbReference type="InterPro" id="IPR009534">
    <property type="entry name" value="DUF1153"/>
</dbReference>
<protein>
    <submittedName>
        <fullName evidence="1">DUF1153 domain-containing protein</fullName>
    </submittedName>
</protein>
<dbReference type="EMBL" id="JBHSDR010000007">
    <property type="protein sequence ID" value="MFC4296179.1"/>
    <property type="molecule type" value="Genomic_DNA"/>
</dbReference>
<dbReference type="Gene3D" id="1.10.10.10">
    <property type="entry name" value="Winged helix-like DNA-binding domain superfamily/Winged helix DNA-binding domain"/>
    <property type="match status" value="1"/>
</dbReference>